<reference evidence="2" key="2">
    <citation type="submission" date="2018-10" db="UniProtKB">
        <authorList>
            <consortium name="EnsemblPlants"/>
        </authorList>
    </citation>
    <scope>IDENTIFICATION</scope>
</reference>
<dbReference type="Gramene" id="TraesLDM6A03G03402480.1">
    <property type="protein sequence ID" value="TraesLDM6A03G03402480.1.CDS1"/>
    <property type="gene ID" value="TraesLDM6A03G03402480"/>
</dbReference>
<gene>
    <name evidence="2" type="primary">LOC123128822</name>
</gene>
<dbReference type="Gramene" id="TraesCS6A02G366000.1">
    <property type="protein sequence ID" value="TraesCS6A02G366000.1.cds1"/>
    <property type="gene ID" value="TraesCS6A02G366000"/>
</dbReference>
<dbReference type="EnsemblPlants" id="TraesCS6A02G366000.1">
    <property type="protein sequence ID" value="TraesCS6A02G366000.1.cds1"/>
    <property type="gene ID" value="TraesCS6A02G366000"/>
</dbReference>
<proteinExistence type="predicted"/>
<dbReference type="Gramene" id="TraesSYM6A03G03342020.1">
    <property type="protein sequence ID" value="TraesSYM6A03G03342020.1.CDS1"/>
    <property type="gene ID" value="TraesSYM6A03G03342020"/>
</dbReference>
<dbReference type="Gramene" id="TraesJUL6A03G03426020.1">
    <property type="protein sequence ID" value="TraesJUL6A03G03426020.1.CDS1"/>
    <property type="gene ID" value="TraesJUL6A03G03426020"/>
</dbReference>
<dbReference type="Gramene" id="TraesCAD_scaffold_022495_01G000100.1">
    <property type="protein sequence ID" value="TraesCAD_scaffold_022495_01G000100.1"/>
    <property type="gene ID" value="TraesCAD_scaffold_022495_01G000100"/>
</dbReference>
<feature type="compositionally biased region" description="Low complexity" evidence="1">
    <location>
        <begin position="7"/>
        <end position="28"/>
    </location>
</feature>
<dbReference type="GeneID" id="123128822"/>
<name>A0A3B6NVW0_WHEAT</name>
<dbReference type="PANTHER" id="PTHR33132:SF136">
    <property type="entry name" value="OS02G0799600 PROTEIN"/>
    <property type="match status" value="1"/>
</dbReference>
<dbReference type="PANTHER" id="PTHR33132">
    <property type="entry name" value="OSJNBB0118P14.9 PROTEIN"/>
    <property type="match status" value="1"/>
</dbReference>
<dbReference type="Gramene" id="TraesWEE_scaffold_014428_01G000100.1">
    <property type="protein sequence ID" value="TraesWEE_scaffold_014428_01G000100.1"/>
    <property type="gene ID" value="TraesWEE_scaffold_014428_01G000100"/>
</dbReference>
<dbReference type="OMA" id="YANSTAH"/>
<dbReference type="Gramene" id="TraesNOR6A03G03433050.1">
    <property type="protein sequence ID" value="TraesNOR6A03G03433050.1.CDS1"/>
    <property type="gene ID" value="TraesNOR6A03G03433050"/>
</dbReference>
<dbReference type="Gramene" id="TraesCS6A03G0934000.1">
    <property type="protein sequence ID" value="TraesCS6A03G0934000.1.CDS1"/>
    <property type="gene ID" value="TraesCS6A03G0934000"/>
</dbReference>
<dbReference type="Gramene" id="TraesJAG6A03G03392020.1">
    <property type="protein sequence ID" value="TraesJAG6A03G03392020.1.CDS1"/>
    <property type="gene ID" value="TraesJAG6A03G03392020"/>
</dbReference>
<feature type="compositionally biased region" description="Low complexity" evidence="1">
    <location>
        <begin position="54"/>
        <end position="78"/>
    </location>
</feature>
<dbReference type="KEGG" id="taes:123128822"/>
<reference evidence="2" key="1">
    <citation type="submission" date="2018-08" db="EMBL/GenBank/DDBJ databases">
        <authorList>
            <person name="Rossello M."/>
        </authorList>
    </citation>
    <scope>NUCLEOTIDE SEQUENCE [LARGE SCALE GENOMIC DNA]</scope>
    <source>
        <strain evidence="2">cv. Chinese Spring</strain>
    </source>
</reference>
<dbReference type="Gramene" id="TraesROB_scaffold_021205_01G000400.1">
    <property type="protein sequence ID" value="TraesROB_scaffold_021205_01G000400.1"/>
    <property type="gene ID" value="TraesROB_scaffold_021205_01G000400"/>
</dbReference>
<dbReference type="AlphaFoldDB" id="A0A3B6NVW0"/>
<dbReference type="OrthoDB" id="638181at2759"/>
<dbReference type="RefSeq" id="XP_044404854.1">
    <property type="nucleotide sequence ID" value="XM_044548919.1"/>
</dbReference>
<dbReference type="Proteomes" id="UP000019116">
    <property type="component" value="Chromosome 6A"/>
</dbReference>
<protein>
    <submittedName>
        <fullName evidence="2">Uncharacterized protein</fullName>
    </submittedName>
</protein>
<evidence type="ECO:0000313" key="2">
    <source>
        <dbReference type="EnsemblPlants" id="TraesCS6A02G366000.1.cds1"/>
    </source>
</evidence>
<keyword evidence="3" id="KW-1185">Reference proteome</keyword>
<feature type="region of interest" description="Disordered" evidence="1">
    <location>
        <begin position="1"/>
        <end position="81"/>
    </location>
</feature>
<dbReference type="Gramene" id="TraesARI6A03G03356690.1">
    <property type="protein sequence ID" value="TraesARI6A03G03356690.1.CDS1"/>
    <property type="gene ID" value="TraesARI6A03G03356690"/>
</dbReference>
<accession>A0A3B6NVW0</accession>
<dbReference type="Gramene" id="TraesLAC6A03G03356300.1">
    <property type="protein sequence ID" value="TraesLAC6A03G03356300.1.CDS1"/>
    <property type="gene ID" value="TraesLAC6A03G03356300"/>
</dbReference>
<evidence type="ECO:0000313" key="3">
    <source>
        <dbReference type="Proteomes" id="UP000019116"/>
    </source>
</evidence>
<evidence type="ECO:0000256" key="1">
    <source>
        <dbReference type="SAM" id="MobiDB-lite"/>
    </source>
</evidence>
<dbReference type="Gramene" id="TraesCLE_scaffold_029930_01G000100.1">
    <property type="protein sequence ID" value="TraesCLE_scaffold_029930_01G000100.1"/>
    <property type="gene ID" value="TraesCLE_scaffold_029930_01G000100"/>
</dbReference>
<dbReference type="Gramene" id="TraesSTA6A03G03389480.1">
    <property type="protein sequence ID" value="TraesSTA6A03G03389480.1.CDS1"/>
    <property type="gene ID" value="TraesSTA6A03G03389480"/>
</dbReference>
<organism evidence="2">
    <name type="scientific">Triticum aestivum</name>
    <name type="common">Wheat</name>
    <dbReference type="NCBI Taxonomy" id="4565"/>
    <lineage>
        <taxon>Eukaryota</taxon>
        <taxon>Viridiplantae</taxon>
        <taxon>Streptophyta</taxon>
        <taxon>Embryophyta</taxon>
        <taxon>Tracheophyta</taxon>
        <taxon>Spermatophyta</taxon>
        <taxon>Magnoliopsida</taxon>
        <taxon>Liliopsida</taxon>
        <taxon>Poales</taxon>
        <taxon>Poaceae</taxon>
        <taxon>BOP clade</taxon>
        <taxon>Pooideae</taxon>
        <taxon>Triticodae</taxon>
        <taxon>Triticeae</taxon>
        <taxon>Triticinae</taxon>
        <taxon>Triticum</taxon>
    </lineage>
</organism>
<dbReference type="Gramene" id="TraesMAC6A03G03398340.1">
    <property type="protein sequence ID" value="TraesMAC6A03G03398340.1.CDS1"/>
    <property type="gene ID" value="TraesMAC6A03G03398340"/>
</dbReference>
<sequence length="144" mass="14898">MASHPLATASARATPTSTSRPSCAAPSTGKLTCLCSPTNHPGSFRCTRHRNPRGRPQTSSPSSSGRASQQPAAPGASATVRVEGIIRSGGVGAGPVGRTTKGRSVLRAHLLRLVSAPSSAGRDHRRCRDFKPRPSRLGRLAVTA</sequence>